<evidence type="ECO:0000313" key="10">
    <source>
        <dbReference type="EMBL" id="MBU3837546.1"/>
    </source>
</evidence>
<dbReference type="PROSITE" id="PS51755">
    <property type="entry name" value="OMPR_PHOB"/>
    <property type="match status" value="1"/>
</dbReference>
<dbReference type="SMART" id="SM00448">
    <property type="entry name" value="REC"/>
    <property type="match status" value="1"/>
</dbReference>
<keyword evidence="5" id="KW-0804">Transcription</keyword>
<dbReference type="CDD" id="cd00383">
    <property type="entry name" value="trans_reg_C"/>
    <property type="match status" value="1"/>
</dbReference>
<dbReference type="Pfam" id="PF00072">
    <property type="entry name" value="Response_reg"/>
    <property type="match status" value="1"/>
</dbReference>
<name>A0A948TAN8_9BACT</name>
<evidence type="ECO:0000256" key="6">
    <source>
        <dbReference type="PROSITE-ProRule" id="PRU00169"/>
    </source>
</evidence>
<dbReference type="InterPro" id="IPR011006">
    <property type="entry name" value="CheY-like_superfamily"/>
</dbReference>
<dbReference type="GO" id="GO:0000976">
    <property type="term" value="F:transcription cis-regulatory region binding"/>
    <property type="evidence" value="ECO:0007669"/>
    <property type="project" value="TreeGrafter"/>
</dbReference>
<evidence type="ECO:0000256" key="7">
    <source>
        <dbReference type="PROSITE-ProRule" id="PRU01091"/>
    </source>
</evidence>
<dbReference type="InterPro" id="IPR036388">
    <property type="entry name" value="WH-like_DNA-bd_sf"/>
</dbReference>
<dbReference type="Gene3D" id="1.10.10.10">
    <property type="entry name" value="Winged helix-like DNA-binding domain superfamily/Winged helix DNA-binding domain"/>
    <property type="match status" value="1"/>
</dbReference>
<dbReference type="GO" id="GO:0000156">
    <property type="term" value="F:phosphorelay response regulator activity"/>
    <property type="evidence" value="ECO:0007669"/>
    <property type="project" value="TreeGrafter"/>
</dbReference>
<feature type="domain" description="Response regulatory" evidence="8">
    <location>
        <begin position="5"/>
        <end position="119"/>
    </location>
</feature>
<evidence type="ECO:0000256" key="1">
    <source>
        <dbReference type="ARBA" id="ARBA00022553"/>
    </source>
</evidence>
<evidence type="ECO:0000256" key="5">
    <source>
        <dbReference type="ARBA" id="ARBA00023163"/>
    </source>
</evidence>
<accession>A0A948TAN8</accession>
<dbReference type="InterPro" id="IPR016032">
    <property type="entry name" value="Sig_transdc_resp-reg_C-effctor"/>
</dbReference>
<dbReference type="SUPFAM" id="SSF52172">
    <property type="entry name" value="CheY-like"/>
    <property type="match status" value="1"/>
</dbReference>
<dbReference type="CDD" id="cd17574">
    <property type="entry name" value="REC_OmpR"/>
    <property type="match status" value="1"/>
</dbReference>
<keyword evidence="1 6" id="KW-0597">Phosphoprotein</keyword>
<dbReference type="PROSITE" id="PS50110">
    <property type="entry name" value="RESPONSE_REGULATORY"/>
    <property type="match status" value="1"/>
</dbReference>
<dbReference type="Proteomes" id="UP000783796">
    <property type="component" value="Unassembled WGS sequence"/>
</dbReference>
<dbReference type="Gene3D" id="6.10.250.690">
    <property type="match status" value="1"/>
</dbReference>
<dbReference type="Pfam" id="PF00486">
    <property type="entry name" value="Trans_reg_C"/>
    <property type="match status" value="1"/>
</dbReference>
<dbReference type="SUPFAM" id="SSF46894">
    <property type="entry name" value="C-terminal effector domain of the bipartite response regulators"/>
    <property type="match status" value="1"/>
</dbReference>
<gene>
    <name evidence="10" type="ORF">H9777_04360</name>
</gene>
<evidence type="ECO:0000256" key="4">
    <source>
        <dbReference type="ARBA" id="ARBA00023125"/>
    </source>
</evidence>
<keyword evidence="3" id="KW-0805">Transcription regulation</keyword>
<evidence type="ECO:0000259" key="9">
    <source>
        <dbReference type="PROSITE" id="PS51755"/>
    </source>
</evidence>
<dbReference type="PANTHER" id="PTHR48111">
    <property type="entry name" value="REGULATOR OF RPOS"/>
    <property type="match status" value="1"/>
</dbReference>
<evidence type="ECO:0000259" key="8">
    <source>
        <dbReference type="PROSITE" id="PS50110"/>
    </source>
</evidence>
<dbReference type="GO" id="GO:0005829">
    <property type="term" value="C:cytosol"/>
    <property type="evidence" value="ECO:0007669"/>
    <property type="project" value="TreeGrafter"/>
</dbReference>
<organism evidence="10 11">
    <name type="scientific">Candidatus Phocaeicola faecigallinarum</name>
    <dbReference type="NCBI Taxonomy" id="2838732"/>
    <lineage>
        <taxon>Bacteria</taxon>
        <taxon>Pseudomonadati</taxon>
        <taxon>Bacteroidota</taxon>
        <taxon>Bacteroidia</taxon>
        <taxon>Bacteroidales</taxon>
        <taxon>Bacteroidaceae</taxon>
        <taxon>Phocaeicola</taxon>
    </lineage>
</organism>
<dbReference type="EMBL" id="JAHLFW010000040">
    <property type="protein sequence ID" value="MBU3837546.1"/>
    <property type="molecule type" value="Genomic_DNA"/>
</dbReference>
<feature type="modified residue" description="4-aspartylphosphate" evidence="6">
    <location>
        <position position="54"/>
    </location>
</feature>
<evidence type="ECO:0000313" key="11">
    <source>
        <dbReference type="Proteomes" id="UP000783796"/>
    </source>
</evidence>
<dbReference type="FunFam" id="3.40.50.2300:FF:000001">
    <property type="entry name" value="DNA-binding response regulator PhoB"/>
    <property type="match status" value="1"/>
</dbReference>
<keyword evidence="4 7" id="KW-0238">DNA-binding</keyword>
<dbReference type="InterPro" id="IPR001867">
    <property type="entry name" value="OmpR/PhoB-type_DNA-bd"/>
</dbReference>
<dbReference type="PANTHER" id="PTHR48111:SF40">
    <property type="entry name" value="PHOSPHATE REGULON TRANSCRIPTIONAL REGULATORY PROTEIN PHOB"/>
    <property type="match status" value="1"/>
</dbReference>
<dbReference type="GO" id="GO:0006355">
    <property type="term" value="P:regulation of DNA-templated transcription"/>
    <property type="evidence" value="ECO:0007669"/>
    <property type="project" value="InterPro"/>
</dbReference>
<comment type="caution">
    <text evidence="10">The sequence shown here is derived from an EMBL/GenBank/DDBJ whole genome shotgun (WGS) entry which is preliminary data.</text>
</comment>
<dbReference type="AlphaFoldDB" id="A0A948TAN8"/>
<keyword evidence="2" id="KW-0902">Two-component regulatory system</keyword>
<evidence type="ECO:0000256" key="2">
    <source>
        <dbReference type="ARBA" id="ARBA00023012"/>
    </source>
</evidence>
<protein>
    <submittedName>
        <fullName evidence="10">Response regulator transcription factor</fullName>
    </submittedName>
</protein>
<feature type="domain" description="OmpR/PhoB-type" evidence="9">
    <location>
        <begin position="130"/>
        <end position="229"/>
    </location>
</feature>
<dbReference type="Gene3D" id="3.40.50.2300">
    <property type="match status" value="1"/>
</dbReference>
<reference evidence="10" key="2">
    <citation type="submission" date="2021-04" db="EMBL/GenBank/DDBJ databases">
        <authorList>
            <person name="Gilroy R."/>
        </authorList>
    </citation>
    <scope>NUCLEOTIDE SEQUENCE</scope>
    <source>
        <strain evidence="10">G4-2901</strain>
    </source>
</reference>
<feature type="DNA-binding region" description="OmpR/PhoB-type" evidence="7">
    <location>
        <begin position="130"/>
        <end position="229"/>
    </location>
</feature>
<reference evidence="10" key="1">
    <citation type="journal article" date="2021" name="PeerJ">
        <title>Extensive microbial diversity within the chicken gut microbiome revealed by metagenomics and culture.</title>
        <authorList>
            <person name="Gilroy R."/>
            <person name="Ravi A."/>
            <person name="Getino M."/>
            <person name="Pursley I."/>
            <person name="Horton D.L."/>
            <person name="Alikhan N.F."/>
            <person name="Baker D."/>
            <person name="Gharbi K."/>
            <person name="Hall N."/>
            <person name="Watson M."/>
            <person name="Adriaenssens E.M."/>
            <person name="Foster-Nyarko E."/>
            <person name="Jarju S."/>
            <person name="Secka A."/>
            <person name="Antonio M."/>
            <person name="Oren A."/>
            <person name="Chaudhuri R.R."/>
            <person name="La Ragione R."/>
            <person name="Hildebrand F."/>
            <person name="Pallen M.J."/>
        </authorList>
    </citation>
    <scope>NUCLEOTIDE SEQUENCE</scope>
    <source>
        <strain evidence="10">G4-2901</strain>
    </source>
</reference>
<dbReference type="GO" id="GO:0032993">
    <property type="term" value="C:protein-DNA complex"/>
    <property type="evidence" value="ECO:0007669"/>
    <property type="project" value="TreeGrafter"/>
</dbReference>
<dbReference type="InterPro" id="IPR039420">
    <property type="entry name" value="WalR-like"/>
</dbReference>
<sequence length="235" mass="26863">MGKIKVLLIEDEITLAKIIKDTLESVGFDVCLAYDGEEGLKLFFESNPDVLISDIMMPKISGLDVVQRIRKTDQTTPVIFLTAKTEVDDVVAGFETGANDYIRKPFAMKELIVRIKALSGRVSSKEESEQRIFKIGYYEFDADRGILLYIPTGDTEQLPNRETEVLKRFCQNFGSIVPMQNILLELWGNDDFFCTRSLQVLITRIRHRLSKDKRVQIINIRGNGYKLTIDECMII</sequence>
<evidence type="ECO:0000256" key="3">
    <source>
        <dbReference type="ARBA" id="ARBA00023015"/>
    </source>
</evidence>
<dbReference type="SMART" id="SM00862">
    <property type="entry name" value="Trans_reg_C"/>
    <property type="match status" value="1"/>
</dbReference>
<proteinExistence type="predicted"/>
<dbReference type="InterPro" id="IPR001789">
    <property type="entry name" value="Sig_transdc_resp-reg_receiver"/>
</dbReference>